<keyword evidence="2" id="KW-1185">Reference proteome</keyword>
<organism evidence="1 2">
    <name type="scientific">Salegentibacter salegens</name>
    <dbReference type="NCBI Taxonomy" id="143223"/>
    <lineage>
        <taxon>Bacteria</taxon>
        <taxon>Pseudomonadati</taxon>
        <taxon>Bacteroidota</taxon>
        <taxon>Flavobacteriia</taxon>
        <taxon>Flavobacteriales</taxon>
        <taxon>Flavobacteriaceae</taxon>
        <taxon>Salegentibacter</taxon>
    </lineage>
</organism>
<name>A0A1M7J8X1_9FLAO</name>
<dbReference type="AlphaFoldDB" id="A0A1M7J8X1"/>
<dbReference type="Proteomes" id="UP000190235">
    <property type="component" value="Chromosome I"/>
</dbReference>
<dbReference type="RefSeq" id="WP_079734139.1">
    <property type="nucleotide sequence ID" value="NZ_LT670848.1"/>
</dbReference>
<dbReference type="STRING" id="143223.SAMN05878281_0864"/>
<evidence type="ECO:0000313" key="2">
    <source>
        <dbReference type="Proteomes" id="UP000190235"/>
    </source>
</evidence>
<evidence type="ECO:0000313" key="1">
    <source>
        <dbReference type="EMBL" id="SHM49455.1"/>
    </source>
</evidence>
<dbReference type="EMBL" id="LT670848">
    <property type="protein sequence ID" value="SHM49455.1"/>
    <property type="molecule type" value="Genomic_DNA"/>
</dbReference>
<gene>
    <name evidence="1" type="ORF">SAMN05878281_0864</name>
</gene>
<proteinExistence type="predicted"/>
<protein>
    <submittedName>
        <fullName evidence="1">Uncharacterized protein</fullName>
    </submittedName>
</protein>
<accession>A0A1M7J8X1</accession>
<reference evidence="2" key="1">
    <citation type="submission" date="2016-11" db="EMBL/GenBank/DDBJ databases">
        <authorList>
            <person name="Varghese N."/>
            <person name="Submissions S."/>
        </authorList>
    </citation>
    <scope>NUCLEOTIDE SEQUENCE [LARGE SCALE GENOMIC DNA]</scope>
    <source>
        <strain evidence="2">ACAM 48</strain>
    </source>
</reference>
<sequence length="124" mass="14724">MEKLINSFEQHFKVKLQNPLKSPRKIQVKELLTKYILYKDTSRNTVLDFLIFDTTNGFPPLHKRINSEGVIQSLENFQFSIMFATEVEGRREKFKMEMFNKQIAHIIIEKGLANVSEDWIQKYL</sequence>